<name>A0A9P6KPX3_9PLEO</name>
<organism evidence="1 2">
    <name type="scientific">Paraphaeosphaeria minitans</name>
    <dbReference type="NCBI Taxonomy" id="565426"/>
    <lineage>
        <taxon>Eukaryota</taxon>
        <taxon>Fungi</taxon>
        <taxon>Dikarya</taxon>
        <taxon>Ascomycota</taxon>
        <taxon>Pezizomycotina</taxon>
        <taxon>Dothideomycetes</taxon>
        <taxon>Pleosporomycetidae</taxon>
        <taxon>Pleosporales</taxon>
        <taxon>Massarineae</taxon>
        <taxon>Didymosphaeriaceae</taxon>
        <taxon>Paraphaeosphaeria</taxon>
    </lineage>
</organism>
<gene>
    <name evidence="1" type="ORF">PMIN01_07430</name>
</gene>
<dbReference type="AlphaFoldDB" id="A0A9P6KPX3"/>
<comment type="caution">
    <text evidence="1">The sequence shown here is derived from an EMBL/GenBank/DDBJ whole genome shotgun (WGS) entry which is preliminary data.</text>
</comment>
<dbReference type="EMBL" id="WJXW01000007">
    <property type="protein sequence ID" value="KAF9734527.1"/>
    <property type="molecule type" value="Genomic_DNA"/>
</dbReference>
<evidence type="ECO:0000313" key="1">
    <source>
        <dbReference type="EMBL" id="KAF9734527.1"/>
    </source>
</evidence>
<evidence type="ECO:0000313" key="2">
    <source>
        <dbReference type="Proteomes" id="UP000756921"/>
    </source>
</evidence>
<proteinExistence type="predicted"/>
<keyword evidence="2" id="KW-1185">Reference proteome</keyword>
<dbReference type="Proteomes" id="UP000756921">
    <property type="component" value="Unassembled WGS sequence"/>
</dbReference>
<reference evidence="1" key="1">
    <citation type="journal article" date="2020" name="Mol. Plant Microbe Interact.">
        <title>Genome Sequence of the Biocontrol Agent Coniothyrium minitans strain Conio (IMI 134523).</title>
        <authorList>
            <person name="Patel D."/>
            <person name="Shittu T.A."/>
            <person name="Baroncelli R."/>
            <person name="Muthumeenakshi S."/>
            <person name="Osborne T.H."/>
            <person name="Janganan T.K."/>
            <person name="Sreenivasaprasad S."/>
        </authorList>
    </citation>
    <scope>NUCLEOTIDE SEQUENCE</scope>
    <source>
        <strain evidence="1">Conio</strain>
    </source>
</reference>
<protein>
    <submittedName>
        <fullName evidence="1">Uncharacterized protein</fullName>
    </submittedName>
</protein>
<sequence>MYHTITASGKCGIANSSRPPYESSSQVLASDATLVDDEALEIDLDEEGDRLNGDMIFFFFFMSHRGMACHPEYATWPEAHGGAGEKLGKPPSAEPDFKASVPRFPRDSQHHLSLRHAGLAVWRPWTLVEPLVCWTLNMQRIVKGVVNGLALPSIKSFRGTDTNEQ</sequence>
<accession>A0A9P6KPX3</accession>